<feature type="region of interest" description="Disordered" evidence="1">
    <location>
        <begin position="1"/>
        <end position="20"/>
    </location>
</feature>
<accession>A0A0A8ZWM5</accession>
<evidence type="ECO:0000256" key="1">
    <source>
        <dbReference type="SAM" id="MobiDB-lite"/>
    </source>
</evidence>
<proteinExistence type="predicted"/>
<organism evidence="2">
    <name type="scientific">Arundo donax</name>
    <name type="common">Giant reed</name>
    <name type="synonym">Donax arundinaceus</name>
    <dbReference type="NCBI Taxonomy" id="35708"/>
    <lineage>
        <taxon>Eukaryota</taxon>
        <taxon>Viridiplantae</taxon>
        <taxon>Streptophyta</taxon>
        <taxon>Embryophyta</taxon>
        <taxon>Tracheophyta</taxon>
        <taxon>Spermatophyta</taxon>
        <taxon>Magnoliopsida</taxon>
        <taxon>Liliopsida</taxon>
        <taxon>Poales</taxon>
        <taxon>Poaceae</taxon>
        <taxon>PACMAD clade</taxon>
        <taxon>Arundinoideae</taxon>
        <taxon>Arundineae</taxon>
        <taxon>Arundo</taxon>
    </lineage>
</organism>
<name>A0A0A8ZWM5_ARUDO</name>
<evidence type="ECO:0000313" key="2">
    <source>
        <dbReference type="EMBL" id="JAD41145.1"/>
    </source>
</evidence>
<reference evidence="2" key="1">
    <citation type="submission" date="2014-09" db="EMBL/GenBank/DDBJ databases">
        <authorList>
            <person name="Magalhaes I.L.F."/>
            <person name="Oliveira U."/>
            <person name="Santos F.R."/>
            <person name="Vidigal T.H.D.A."/>
            <person name="Brescovit A.D."/>
            <person name="Santos A.J."/>
        </authorList>
    </citation>
    <scope>NUCLEOTIDE SEQUENCE</scope>
    <source>
        <tissue evidence="2">Shoot tissue taken approximately 20 cm above the soil surface</tissue>
    </source>
</reference>
<dbReference type="AlphaFoldDB" id="A0A0A8ZWM5"/>
<sequence>MVSKKHMINHIPKMSKRSQHVHCLFKSRQAAYSH</sequence>
<protein>
    <submittedName>
        <fullName evidence="2">Uncharacterized protein</fullName>
    </submittedName>
</protein>
<dbReference type="EMBL" id="GBRH01256750">
    <property type="protein sequence ID" value="JAD41145.1"/>
    <property type="molecule type" value="Transcribed_RNA"/>
</dbReference>
<reference evidence="2" key="2">
    <citation type="journal article" date="2015" name="Data Brief">
        <title>Shoot transcriptome of the giant reed, Arundo donax.</title>
        <authorList>
            <person name="Barrero R.A."/>
            <person name="Guerrero F.D."/>
            <person name="Moolhuijzen P."/>
            <person name="Goolsby J.A."/>
            <person name="Tidwell J."/>
            <person name="Bellgard S.E."/>
            <person name="Bellgard M.I."/>
        </authorList>
    </citation>
    <scope>NUCLEOTIDE SEQUENCE</scope>
    <source>
        <tissue evidence="2">Shoot tissue taken approximately 20 cm above the soil surface</tissue>
    </source>
</reference>